<dbReference type="Pfam" id="PF00400">
    <property type="entry name" value="WD40"/>
    <property type="match status" value="5"/>
</dbReference>
<dbReference type="CDD" id="cd00200">
    <property type="entry name" value="WD40"/>
    <property type="match status" value="1"/>
</dbReference>
<feature type="repeat" description="WD" evidence="3">
    <location>
        <begin position="334"/>
        <end position="375"/>
    </location>
</feature>
<feature type="repeat" description="WD" evidence="3">
    <location>
        <begin position="162"/>
        <end position="193"/>
    </location>
</feature>
<name>A0A0B7FZL5_THACB</name>
<dbReference type="SUPFAM" id="SSF82171">
    <property type="entry name" value="DPP6 N-terminal domain-like"/>
    <property type="match status" value="1"/>
</dbReference>
<dbReference type="SMART" id="SM00320">
    <property type="entry name" value="WD40"/>
    <property type="match status" value="6"/>
</dbReference>
<dbReference type="AlphaFoldDB" id="A0A0B7FZL5"/>
<keyword evidence="5" id="KW-1185">Reference proteome</keyword>
<evidence type="ECO:0000256" key="3">
    <source>
        <dbReference type="PROSITE-ProRule" id="PRU00221"/>
    </source>
</evidence>
<dbReference type="Proteomes" id="UP000059188">
    <property type="component" value="Unassembled WGS sequence"/>
</dbReference>
<dbReference type="InterPro" id="IPR020472">
    <property type="entry name" value="WD40_PAC1"/>
</dbReference>
<dbReference type="Gene3D" id="2.130.10.10">
    <property type="entry name" value="YVTN repeat-like/Quinoprotein amine dehydrogenase"/>
    <property type="match status" value="4"/>
</dbReference>
<keyword evidence="2" id="KW-0677">Repeat</keyword>
<dbReference type="PROSITE" id="PS50082">
    <property type="entry name" value="WD_REPEATS_2"/>
    <property type="match status" value="5"/>
</dbReference>
<dbReference type="InterPro" id="IPR019775">
    <property type="entry name" value="WD40_repeat_CS"/>
</dbReference>
<evidence type="ECO:0000256" key="2">
    <source>
        <dbReference type="ARBA" id="ARBA00022737"/>
    </source>
</evidence>
<keyword evidence="1 3" id="KW-0853">WD repeat</keyword>
<dbReference type="PROSITE" id="PS50294">
    <property type="entry name" value="WD_REPEATS_REGION"/>
    <property type="match status" value="5"/>
</dbReference>
<dbReference type="SUPFAM" id="SSF50978">
    <property type="entry name" value="WD40 repeat-like"/>
    <property type="match status" value="1"/>
</dbReference>
<dbReference type="InterPro" id="IPR001680">
    <property type="entry name" value="WD40_rpt"/>
</dbReference>
<dbReference type="PANTHER" id="PTHR19848:SF8">
    <property type="entry name" value="F-BOX AND WD REPEAT DOMAIN CONTAINING 7"/>
    <property type="match status" value="1"/>
</dbReference>
<dbReference type="InterPro" id="IPR036322">
    <property type="entry name" value="WD40_repeat_dom_sf"/>
</dbReference>
<gene>
    <name evidence="4" type="ORF">RSOLAG1IB_04357</name>
</gene>
<sequence length="773" mass="85598">MKENKRPALSELAIDAQAFIIASRPILDYTPHIYISALPFAAPFGSISSYYLPRFKGFVKASGTIVEKIQHAELRVRESSSPILCAAFSPKDDFIVLGNEEGEIWAQNVYDKNYVFQPFIAHMKPINCVAISCDSRWIVAGSHDKTLSIWNSKNGSPMSDPFRGHKKAVISVALSPSSTHIASGSNDHTIGIWVSQNSTIPMKQLLGHTKPVKSVAFLLDGKHVISGSFDHTVRLWDISSEATIRILQGHTSPVILVAPFPNGVEFFSGSEDTTIRTWKIPNGSQHDQPPKIHSFKTTVLAVSPEGDRIAFDSPDDFSIRVLCRNTGRLTAGPFEGHTASIRSIGFSGDGMRVITTADDKTMRIWNVRTRAQQVTRGTNTPFTEPKYLDLGRPVYPGGPILMHSPQQTSVATSYGDLVHIWNLQTTARAKIHGTPLFLQYSADDSHILCLHDSDMLSGDDYKITQWNTNKSTFVENPRYCSVPPSCGRVWAWSVDGTRLLTINRATRMLDLWDVQSMKVIASCGDARSTKVIFSLEGGNFLTSTANDKGQLGSITIWWANSGGLMAGPFPGNTALDFSPNGIYIVCRSNVGLTDNELRMININDGTNISMPFNYRPGIRNSFSAEWFQAKFSLDSLYVTCVDGGWCYIWNIRGETVVNTALTSPNAIFRSISCSRDGLCLASSTRDLKRKKIFRVGWFRFNDLKLTPVAIAVQPDGWVLDDLSRPLFWVPTEIREELSLGNGLSLNTENGDWLCVNSNDILVGDDWSKCYVVD</sequence>
<proteinExistence type="predicted"/>
<evidence type="ECO:0000313" key="4">
    <source>
        <dbReference type="EMBL" id="CEL61607.1"/>
    </source>
</evidence>
<organism evidence="4 5">
    <name type="scientific">Thanatephorus cucumeris (strain AG1-IB / isolate 7/3/14)</name>
    <name type="common">Lettuce bottom rot fungus</name>
    <name type="synonym">Rhizoctonia solani</name>
    <dbReference type="NCBI Taxonomy" id="1108050"/>
    <lineage>
        <taxon>Eukaryota</taxon>
        <taxon>Fungi</taxon>
        <taxon>Dikarya</taxon>
        <taxon>Basidiomycota</taxon>
        <taxon>Agaricomycotina</taxon>
        <taxon>Agaricomycetes</taxon>
        <taxon>Cantharellales</taxon>
        <taxon>Ceratobasidiaceae</taxon>
        <taxon>Rhizoctonia</taxon>
        <taxon>Rhizoctonia solani AG-1</taxon>
    </lineage>
</organism>
<dbReference type="EMBL" id="LN679105">
    <property type="protein sequence ID" value="CEL61607.1"/>
    <property type="molecule type" value="Genomic_DNA"/>
</dbReference>
<reference evidence="4 5" key="1">
    <citation type="submission" date="2014-11" db="EMBL/GenBank/DDBJ databases">
        <authorList>
            <person name="Wibberg Daniel"/>
        </authorList>
    </citation>
    <scope>NUCLEOTIDE SEQUENCE [LARGE SCALE GENOMIC DNA]</scope>
    <source>
        <strain evidence="4">Rhizoctonia solani AG1-IB 7/3/14</strain>
    </source>
</reference>
<dbReference type="PRINTS" id="PR00320">
    <property type="entry name" value="GPROTEINBRPT"/>
</dbReference>
<dbReference type="PROSITE" id="PS00678">
    <property type="entry name" value="WD_REPEATS_1"/>
    <property type="match status" value="3"/>
</dbReference>
<dbReference type="STRING" id="1108050.A0A0B7FZL5"/>
<evidence type="ECO:0000313" key="5">
    <source>
        <dbReference type="Proteomes" id="UP000059188"/>
    </source>
</evidence>
<feature type="repeat" description="WD" evidence="3">
    <location>
        <begin position="205"/>
        <end position="246"/>
    </location>
</feature>
<feature type="repeat" description="WD" evidence="3">
    <location>
        <begin position="247"/>
        <end position="288"/>
    </location>
</feature>
<feature type="repeat" description="WD" evidence="3">
    <location>
        <begin position="119"/>
        <end position="160"/>
    </location>
</feature>
<dbReference type="PANTHER" id="PTHR19848">
    <property type="entry name" value="WD40 REPEAT PROTEIN"/>
    <property type="match status" value="1"/>
</dbReference>
<evidence type="ECO:0000256" key="1">
    <source>
        <dbReference type="ARBA" id="ARBA00022574"/>
    </source>
</evidence>
<dbReference type="InterPro" id="IPR015943">
    <property type="entry name" value="WD40/YVTN_repeat-like_dom_sf"/>
</dbReference>
<dbReference type="SUPFAM" id="SSF69322">
    <property type="entry name" value="Tricorn protease domain 2"/>
    <property type="match status" value="1"/>
</dbReference>
<accession>A0A0B7FZL5</accession>
<protein>
    <submittedName>
        <fullName evidence="4">Uncharacterized protein</fullName>
    </submittedName>
</protein>